<evidence type="ECO:0000313" key="3">
    <source>
        <dbReference type="Proteomes" id="UP000516117"/>
    </source>
</evidence>
<feature type="compositionally biased region" description="Acidic residues" evidence="1">
    <location>
        <begin position="1"/>
        <end position="11"/>
    </location>
</feature>
<evidence type="ECO:0000256" key="1">
    <source>
        <dbReference type="SAM" id="MobiDB-lite"/>
    </source>
</evidence>
<accession>A0A7H0H4Z0</accession>
<dbReference type="AlphaFoldDB" id="A0A7H0H4Z0"/>
<feature type="compositionally biased region" description="Acidic residues" evidence="1">
    <location>
        <begin position="88"/>
        <end position="99"/>
    </location>
</feature>
<dbReference type="Proteomes" id="UP000516117">
    <property type="component" value="Chromosome"/>
</dbReference>
<proteinExistence type="predicted"/>
<feature type="region of interest" description="Disordered" evidence="1">
    <location>
        <begin position="1"/>
        <end position="39"/>
    </location>
</feature>
<reference evidence="2 3" key="1">
    <citation type="submission" date="2020-08" db="EMBL/GenBank/DDBJ databases">
        <title>Genome sequence of Tessaracoccus defluvii JCM 17540T.</title>
        <authorList>
            <person name="Hyun D.-W."/>
            <person name="Bae J.-W."/>
        </authorList>
    </citation>
    <scope>NUCLEOTIDE SEQUENCE [LARGE SCALE GENOMIC DNA]</scope>
    <source>
        <strain evidence="2 3">JCM 17540</strain>
    </source>
</reference>
<name>A0A7H0H4Z0_9ACTN</name>
<organism evidence="2 3">
    <name type="scientific">Tessaracoccus defluvii</name>
    <dbReference type="NCBI Taxonomy" id="1285901"/>
    <lineage>
        <taxon>Bacteria</taxon>
        <taxon>Bacillati</taxon>
        <taxon>Actinomycetota</taxon>
        <taxon>Actinomycetes</taxon>
        <taxon>Propionibacteriales</taxon>
        <taxon>Propionibacteriaceae</taxon>
        <taxon>Tessaracoccus</taxon>
    </lineage>
</organism>
<evidence type="ECO:0008006" key="4">
    <source>
        <dbReference type="Google" id="ProtNLM"/>
    </source>
</evidence>
<keyword evidence="3" id="KW-1185">Reference proteome</keyword>
<dbReference type="KEGG" id="tdf:H9L22_15780"/>
<evidence type="ECO:0000313" key="2">
    <source>
        <dbReference type="EMBL" id="QNP55606.1"/>
    </source>
</evidence>
<protein>
    <recommendedName>
        <fullName evidence="4">YbaB/EbfC family nucleoid-associated protein</fullName>
    </recommendedName>
</protein>
<dbReference type="EMBL" id="CP060789">
    <property type="protein sequence ID" value="QNP55606.1"/>
    <property type="molecule type" value="Genomic_DNA"/>
</dbReference>
<feature type="region of interest" description="Disordered" evidence="1">
    <location>
        <begin position="84"/>
        <end position="107"/>
    </location>
</feature>
<gene>
    <name evidence="2" type="ORF">H9L22_15780</name>
</gene>
<sequence>MSGYFDDDAFDDALPAPSFGADDPEEPAPAPGDGGFSDRGSVVRVWVQDSRLVNVRVSPVWFHKADSPERLAACFREALAQAAVEVPDLPEEEPEDEPETGTPGALGLSGEAEAILAQLPPWNATTLAAFREAADDLEGRLDAALGVDPPELVARPATGTSEGVTVHLDEGGKPCAVEFDEDWLDDVQAGDIVTHVLRAEGLARATSAPAEPVKDDVDDLLEERDALRAAWRAWAGLGRET</sequence>
<dbReference type="RefSeq" id="WP_187720735.1">
    <property type="nucleotide sequence ID" value="NZ_BAABBL010000005.1"/>
</dbReference>